<feature type="signal peptide" evidence="5">
    <location>
        <begin position="1"/>
        <end position="22"/>
    </location>
</feature>
<keyword evidence="10" id="KW-1185">Reference proteome</keyword>
<name>A0A7W8LEF7_9BURK</name>
<dbReference type="Pfam" id="PF00497">
    <property type="entry name" value="SBP_bac_3"/>
    <property type="match status" value="1"/>
</dbReference>
<organism evidence="7 9">
    <name type="scientific">Paraburkholderia youngii</name>
    <dbReference type="NCBI Taxonomy" id="2782701"/>
    <lineage>
        <taxon>Bacteria</taxon>
        <taxon>Pseudomonadati</taxon>
        <taxon>Pseudomonadota</taxon>
        <taxon>Betaproteobacteria</taxon>
        <taxon>Burkholderiales</taxon>
        <taxon>Burkholderiaceae</taxon>
        <taxon>Paraburkholderia</taxon>
    </lineage>
</organism>
<protein>
    <submittedName>
        <fullName evidence="7">Lysine/arginine/ornithine transport system substrate-binding protein</fullName>
    </submittedName>
    <submittedName>
        <fullName evidence="8">Transporter substrate-binding domain-containing protein</fullName>
    </submittedName>
</protein>
<reference evidence="7 9" key="2">
    <citation type="submission" date="2020-08" db="EMBL/GenBank/DDBJ databases">
        <title>Genomic Encyclopedia of Type Strains, Phase IV (KMG-V): Genome sequencing to study the core and pangenomes of soil and plant-associated prokaryotes.</title>
        <authorList>
            <person name="Whitman W."/>
        </authorList>
    </citation>
    <scope>NUCLEOTIDE SEQUENCE [LARGE SCALE GENOMIC DNA]</scope>
    <source>
        <strain evidence="7 9">JPY162</strain>
    </source>
</reference>
<evidence type="ECO:0000313" key="10">
    <source>
        <dbReference type="Proteomes" id="UP000821598"/>
    </source>
</evidence>
<dbReference type="Proteomes" id="UP000821598">
    <property type="component" value="Unassembled WGS sequence"/>
</dbReference>
<sequence>MKFRFFTALILAGMLASAATHAGTLTEIRFGVDMTNPPFQMKGVDGQPQGFDVEVTQAVCAAARVRCVWVENSFDGMIPALRARKFDAIAVLGVTPARRAAIDFSDYVYHVPTRLVARSESGLLPTAASLAGKRVGVQQGTIQEAYARAHWANAGVNVVPYADQNEIYSDLATGRLDAMFAMSVAMQRGFLSTPQGKGFGFVGSYVDDEKIFSRGTAYGIRQGDEDLKKVLDAAIAQINRDGTFDRLQRKYFGDIDLHVK</sequence>
<dbReference type="Gene3D" id="3.40.190.10">
    <property type="entry name" value="Periplasmic binding protein-like II"/>
    <property type="match status" value="2"/>
</dbReference>
<comment type="subcellular location">
    <subcellularLocation>
        <location evidence="1">Cell envelope</location>
    </subcellularLocation>
</comment>
<evidence type="ECO:0000256" key="5">
    <source>
        <dbReference type="SAM" id="SignalP"/>
    </source>
</evidence>
<evidence type="ECO:0000259" key="6">
    <source>
        <dbReference type="SMART" id="SM00062"/>
    </source>
</evidence>
<comment type="similarity">
    <text evidence="2 4">Belongs to the bacterial solute-binding protein 3 family.</text>
</comment>
<dbReference type="EMBL" id="VOMC01000006">
    <property type="protein sequence ID" value="NVI03567.1"/>
    <property type="molecule type" value="Genomic_DNA"/>
</dbReference>
<dbReference type="SUPFAM" id="SSF53850">
    <property type="entry name" value="Periplasmic binding protein-like II"/>
    <property type="match status" value="1"/>
</dbReference>
<evidence type="ECO:0000313" key="8">
    <source>
        <dbReference type="EMBL" id="NVI03567.1"/>
    </source>
</evidence>
<accession>A0A7W8LEF7</accession>
<evidence type="ECO:0000313" key="9">
    <source>
        <dbReference type="Proteomes" id="UP000592820"/>
    </source>
</evidence>
<dbReference type="AlphaFoldDB" id="A0A7W8LEF7"/>
<dbReference type="GO" id="GO:0030313">
    <property type="term" value="C:cell envelope"/>
    <property type="evidence" value="ECO:0007669"/>
    <property type="project" value="UniProtKB-SubCell"/>
</dbReference>
<dbReference type="SMART" id="SM00062">
    <property type="entry name" value="PBPb"/>
    <property type="match status" value="1"/>
</dbReference>
<dbReference type="PANTHER" id="PTHR35936">
    <property type="entry name" value="MEMBRANE-BOUND LYTIC MUREIN TRANSGLYCOSYLASE F"/>
    <property type="match status" value="1"/>
</dbReference>
<comment type="caution">
    <text evidence="7">The sequence shown here is derived from an EMBL/GenBank/DDBJ whole genome shotgun (WGS) entry which is preliminary data.</text>
</comment>
<proteinExistence type="inferred from homology"/>
<evidence type="ECO:0000256" key="3">
    <source>
        <dbReference type="ARBA" id="ARBA00022729"/>
    </source>
</evidence>
<dbReference type="InterPro" id="IPR018313">
    <property type="entry name" value="SBP_3_CS"/>
</dbReference>
<evidence type="ECO:0000256" key="4">
    <source>
        <dbReference type="RuleBase" id="RU003744"/>
    </source>
</evidence>
<dbReference type="Proteomes" id="UP000592820">
    <property type="component" value="Unassembled WGS sequence"/>
</dbReference>
<evidence type="ECO:0000256" key="1">
    <source>
        <dbReference type="ARBA" id="ARBA00004196"/>
    </source>
</evidence>
<feature type="domain" description="Solute-binding protein family 3/N-terminal" evidence="6">
    <location>
        <begin position="27"/>
        <end position="255"/>
    </location>
</feature>
<keyword evidence="3 5" id="KW-0732">Signal</keyword>
<dbReference type="PANTHER" id="PTHR35936:SF13">
    <property type="entry name" value="HISTIDINE-BINDING PERIPLASMIC PROTEIN"/>
    <property type="match status" value="1"/>
</dbReference>
<reference evidence="8 10" key="1">
    <citation type="submission" date="2019-08" db="EMBL/GenBank/DDBJ databases">
        <title>Paraburkholderia simonii sp. nov. and P. youngii sp. nov. Brazilian and Mexican Mimosa-associated rhizobia.</title>
        <authorList>
            <person name="Mavima L."/>
            <person name="Beukes C.W."/>
            <person name="Palmer M."/>
            <person name="De Meyer S.E."/>
            <person name="James E.K."/>
            <person name="Maluk M."/>
            <person name="Avontuur J.R."/>
            <person name="Chan W.Y."/>
            <person name="Venter S.N."/>
            <person name="Steenkamp E.T."/>
        </authorList>
    </citation>
    <scope>NUCLEOTIDE SEQUENCE [LARGE SCALE GENOMIC DNA]</scope>
    <source>
        <strain evidence="8 10">JPY454</strain>
    </source>
</reference>
<evidence type="ECO:0000256" key="2">
    <source>
        <dbReference type="ARBA" id="ARBA00010333"/>
    </source>
</evidence>
<dbReference type="RefSeq" id="WP_176122995.1">
    <property type="nucleotide sequence ID" value="NZ_JACHDE010000034.1"/>
</dbReference>
<dbReference type="InterPro" id="IPR001638">
    <property type="entry name" value="Solute-binding_3/MltF_N"/>
</dbReference>
<dbReference type="EMBL" id="JACHDE010000034">
    <property type="protein sequence ID" value="MBB5405462.1"/>
    <property type="molecule type" value="Genomic_DNA"/>
</dbReference>
<gene>
    <name evidence="8" type="ORF">FSB64_07130</name>
    <name evidence="7" type="ORF">HDG41_007558</name>
</gene>
<evidence type="ECO:0000313" key="7">
    <source>
        <dbReference type="EMBL" id="MBB5405462.1"/>
    </source>
</evidence>
<dbReference type="PROSITE" id="PS01039">
    <property type="entry name" value="SBP_BACTERIAL_3"/>
    <property type="match status" value="1"/>
</dbReference>
<feature type="chain" id="PRO_5031082121" evidence="5">
    <location>
        <begin position="23"/>
        <end position="260"/>
    </location>
</feature>